<name>A0ABR7EBY7_9BACT</name>
<protein>
    <recommendedName>
        <fullName evidence="3">DUF4906 domain-containing protein</fullName>
    </recommendedName>
</protein>
<evidence type="ECO:0008006" key="3">
    <source>
        <dbReference type="Google" id="ProtNLM"/>
    </source>
</evidence>
<dbReference type="PROSITE" id="PS51257">
    <property type="entry name" value="PROKAR_LIPOPROTEIN"/>
    <property type="match status" value="1"/>
</dbReference>
<evidence type="ECO:0000313" key="1">
    <source>
        <dbReference type="EMBL" id="MBC5646639.1"/>
    </source>
</evidence>
<reference evidence="1 2" key="1">
    <citation type="submission" date="2020-08" db="EMBL/GenBank/DDBJ databases">
        <title>Genome public.</title>
        <authorList>
            <person name="Liu C."/>
            <person name="Sun Q."/>
        </authorList>
    </citation>
    <scope>NUCLEOTIDE SEQUENCE [LARGE SCALE GENOMIC DNA]</scope>
    <source>
        <strain evidence="1 2">BX2</strain>
    </source>
</reference>
<sequence length="938" mass="98281">MKKTYLMLLLALSGLGSGCTNDDGTTESPSGAAGEIQLVFSGSGESEEYTKAIASNSENEIKNLKVYLFASSSAEAGDDEYYYMETWSKTDATPTGNQFLLQSSGSSYKASIKPGELKGLPYLTLVCVANQDDLFKGDGSAFGALTAITVDANGAPQNAAAATDLADFKAAYTANLAADGIIKTPLAMTGMEKTKISGSVSKVAITLKRIVARFDIDNTTATSRLTITHIALGQGRPNASLFGAALAEVTPPAGVMTYADVEYKGENANQGTLESALYVYPNLATDKSFLIIKGTYSSPSTGQPIDVTYNIPIVKTPEDATPTDPANYIAINANSRYKLHITDVTESNIFSTFEVEDWTSGGGVIVKPENDAPVFDAATGFTAATGGDAGDIPVAVTYAGGATSTTEFKVVDGKSFKTTLAATGKIRAEKAPATKADVAPDAWLTFDAPTYEEKDGIWYTTFVFKSTDATGKQPVNVTFINDAASYDPDLWTTLTFYGPLAAPSLKEVANGHSTGNAVDMAASTATMYKLNNSLIKVEAMCIEGVTVEVPAGFSAEAGETNGYTTVYTVKIDNVTNLTEGEQKITFKNKEAGDVKTELTVTLTEPGMTMEEGTDTNNAADVTGNTIKVDLDVLATGNFTFKVNAPQGLTAGSLACPWLTITENHAWANTDGNRYVEYTVAAKSGTPANFDDFDILFTNALSGAANLTVTLNKAASKPKLEAATAGTASDFNGTVSFPDASTATVDMYKADGSKVYVKMTCDEAAAFTSVTGLSMTKESDDNYEVKVTDATQFTAGATTVVTAKNSSDESRTATLTITWLDPTLDFSVTKDTNTAATKAGDAINVAYTTLDGGSFEVTVTGPIGSTISYDAVSATSWLGVTPSKKPTELADAGDGTTGEAVIGFRDDAGATTDAVVITITNKVDTDNSYKTKTITINKN</sequence>
<comment type="caution">
    <text evidence="1">The sequence shown here is derived from an EMBL/GenBank/DDBJ whole genome shotgun (WGS) entry which is preliminary data.</text>
</comment>
<evidence type="ECO:0000313" key="2">
    <source>
        <dbReference type="Proteomes" id="UP000644010"/>
    </source>
</evidence>
<dbReference type="RefSeq" id="WP_186962059.1">
    <property type="nucleotide sequence ID" value="NZ_JACOOI010000072.1"/>
</dbReference>
<proteinExistence type="predicted"/>
<dbReference type="EMBL" id="JACOOI010000072">
    <property type="protein sequence ID" value="MBC5646639.1"/>
    <property type="molecule type" value="Genomic_DNA"/>
</dbReference>
<keyword evidence="2" id="KW-1185">Reference proteome</keyword>
<organism evidence="1 2">
    <name type="scientific">Parabacteroides segnis</name>
    <dbReference type="NCBI Taxonomy" id="2763058"/>
    <lineage>
        <taxon>Bacteria</taxon>
        <taxon>Pseudomonadati</taxon>
        <taxon>Bacteroidota</taxon>
        <taxon>Bacteroidia</taxon>
        <taxon>Bacteroidales</taxon>
        <taxon>Tannerellaceae</taxon>
        <taxon>Parabacteroides</taxon>
    </lineage>
</organism>
<dbReference type="Proteomes" id="UP000644010">
    <property type="component" value="Unassembled WGS sequence"/>
</dbReference>
<gene>
    <name evidence="1" type="ORF">H8S77_27685</name>
</gene>
<accession>A0ABR7EBY7</accession>